<evidence type="ECO:0000313" key="12">
    <source>
        <dbReference type="EMBL" id="ADU52134.1"/>
    </source>
</evidence>
<evidence type="ECO:0000256" key="8">
    <source>
        <dbReference type="ARBA" id="ARBA00049338"/>
    </source>
</evidence>
<dbReference type="KEGG" id="tmr:Tmar_2053"/>
<dbReference type="InterPro" id="IPR027256">
    <property type="entry name" value="P-typ_ATPase_IB"/>
</dbReference>
<dbReference type="SUPFAM" id="SSF81665">
    <property type="entry name" value="Calcium ATPase, transmembrane domain M"/>
    <property type="match status" value="1"/>
</dbReference>
<keyword evidence="6 9" id="KW-0472">Membrane</keyword>
<keyword evidence="9" id="KW-0067">ATP-binding</keyword>
<comment type="subcellular location">
    <subcellularLocation>
        <location evidence="9">Cell membrane</location>
    </subcellularLocation>
    <subcellularLocation>
        <location evidence="1">Membrane</location>
        <topology evidence="1">Multi-pass membrane protein</topology>
    </subcellularLocation>
</comment>
<dbReference type="InterPro" id="IPR059000">
    <property type="entry name" value="ATPase_P-type_domA"/>
</dbReference>
<comment type="similarity">
    <text evidence="2 9">Belongs to the cation transport ATPase (P-type) (TC 3.A.3) family. Type IB subfamily.</text>
</comment>
<keyword evidence="9" id="KW-0547">Nucleotide-binding</keyword>
<feature type="transmembrane region" description="Helical" evidence="9">
    <location>
        <begin position="109"/>
        <end position="128"/>
    </location>
</feature>
<dbReference type="InterPro" id="IPR051014">
    <property type="entry name" value="Cation_Transport_ATPase_IB"/>
</dbReference>
<evidence type="ECO:0000256" key="4">
    <source>
        <dbReference type="ARBA" id="ARBA00022692"/>
    </source>
</evidence>
<evidence type="ECO:0000256" key="10">
    <source>
        <dbReference type="SAM" id="MobiDB-lite"/>
    </source>
</evidence>
<dbReference type="NCBIfam" id="TIGR01525">
    <property type="entry name" value="ATPase-IB_hvy"/>
    <property type="match status" value="1"/>
</dbReference>
<dbReference type="HOGENOM" id="CLU_001771_6_2_9"/>
<dbReference type="OrthoDB" id="9760364at2"/>
<dbReference type="InterPro" id="IPR008250">
    <property type="entry name" value="ATPase_P-typ_transduc_dom_A_sf"/>
</dbReference>
<organism evidence="12 13">
    <name type="scientific">Thermaerobacter marianensis (strain ATCC 700841 / DSM 12885 / JCM 10246 / 7p75a)</name>
    <dbReference type="NCBI Taxonomy" id="644966"/>
    <lineage>
        <taxon>Bacteria</taxon>
        <taxon>Bacillati</taxon>
        <taxon>Bacillota</taxon>
        <taxon>Clostridia</taxon>
        <taxon>Eubacteriales</taxon>
        <taxon>Clostridiales Family XVII. Incertae Sedis</taxon>
        <taxon>Thermaerobacter</taxon>
    </lineage>
</organism>
<reference evidence="13" key="2">
    <citation type="journal article" date="2010" name="Stand. Genomic Sci.">
        <title>Complete genome sequence of Thermaerobacter marianensis type strain (7p75aT).</title>
        <authorList>
            <person name="Han C."/>
            <person name="Gu W."/>
            <person name="Zhang X."/>
            <person name="Lapidus A."/>
            <person name="Nolan M."/>
            <person name="Copeland A."/>
            <person name="Lucas S."/>
            <person name="Glavina Del Rio T."/>
            <person name="Tice H."/>
            <person name="Cheng J."/>
            <person name="Tapia R."/>
            <person name="Goodwin L."/>
            <person name="Pitluck S."/>
            <person name="Pagani I."/>
            <person name="Ivanova N."/>
            <person name="Mavromatis K."/>
            <person name="Mikhailova N."/>
            <person name="Pati A."/>
            <person name="Chen A."/>
            <person name="Palaniappan K."/>
            <person name="Land M."/>
            <person name="Hauser L."/>
            <person name="Chang Y."/>
            <person name="Jeffries C."/>
            <person name="Schneider S."/>
            <person name="Rohde M."/>
            <person name="Goker M."/>
            <person name="Pukall R."/>
            <person name="Woyke T."/>
            <person name="Bristow J."/>
            <person name="Eisen J."/>
            <person name="Markowitz V."/>
            <person name="Hugenholtz P."/>
            <person name="Kyrpides N."/>
            <person name="Klenk H."/>
            <person name="Detter J."/>
        </authorList>
    </citation>
    <scope>NUCLEOTIDE SEQUENCE [LARGE SCALE GENOMIC DNA]</scope>
    <source>
        <strain evidence="13">ATCC 700841 / DSM 12885 / JCM 10246 / 7p75a</strain>
    </source>
</reference>
<evidence type="ECO:0000256" key="5">
    <source>
        <dbReference type="ARBA" id="ARBA00022989"/>
    </source>
</evidence>
<dbReference type="InterPro" id="IPR023298">
    <property type="entry name" value="ATPase_P-typ_TM_dom_sf"/>
</dbReference>
<evidence type="ECO:0000256" key="9">
    <source>
        <dbReference type="RuleBase" id="RU362081"/>
    </source>
</evidence>
<dbReference type="Pfam" id="PF00122">
    <property type="entry name" value="E1-E2_ATPase"/>
    <property type="match status" value="1"/>
</dbReference>
<dbReference type="NCBIfam" id="TIGR01512">
    <property type="entry name" value="ATPase-IB2_Cd"/>
    <property type="match status" value="1"/>
</dbReference>
<evidence type="ECO:0000256" key="1">
    <source>
        <dbReference type="ARBA" id="ARBA00004141"/>
    </source>
</evidence>
<keyword evidence="5 9" id="KW-1133">Transmembrane helix</keyword>
<dbReference type="Gene3D" id="3.40.50.1000">
    <property type="entry name" value="HAD superfamily/HAD-like"/>
    <property type="match status" value="1"/>
</dbReference>
<feature type="domain" description="P-type ATPase A" evidence="11">
    <location>
        <begin position="194"/>
        <end position="294"/>
    </location>
</feature>
<dbReference type="STRING" id="644966.Tmar_2053"/>
<reference evidence="12 13" key="1">
    <citation type="journal article" date="2010" name="Stand. Genomic Sci.">
        <title>Complete genome sequence of Thermaerobacter marianensis type strain (7p75a).</title>
        <authorList>
            <person name="Han C."/>
            <person name="Gu W."/>
            <person name="Zhang X."/>
            <person name="Lapidus A."/>
            <person name="Nolan M."/>
            <person name="Copeland A."/>
            <person name="Lucas S."/>
            <person name="Del Rio T.G."/>
            <person name="Tice H."/>
            <person name="Cheng J.F."/>
            <person name="Tapia R."/>
            <person name="Goodwin L."/>
            <person name="Pitluck S."/>
            <person name="Pagani I."/>
            <person name="Ivanova N."/>
            <person name="Mavromatis K."/>
            <person name="Mikhailova N."/>
            <person name="Pati A."/>
            <person name="Chen A."/>
            <person name="Palaniappan K."/>
            <person name="Land M."/>
            <person name="Hauser L."/>
            <person name="Chang Y.J."/>
            <person name="Jeffries C.D."/>
            <person name="Schneider S."/>
            <person name="Rohde M."/>
            <person name="Goker M."/>
            <person name="Pukall R."/>
            <person name="Woyke T."/>
            <person name="Bristow J."/>
            <person name="Eisen J.A."/>
            <person name="Markowitz V."/>
            <person name="Hugenholtz P."/>
            <person name="Kyrpides N.C."/>
            <person name="Klenk H.P."/>
            <person name="Detter J.C."/>
        </authorList>
    </citation>
    <scope>NUCLEOTIDE SEQUENCE [LARGE SCALE GENOMIC DNA]</scope>
    <source>
        <strain evidence="13">ATCC 700841 / DSM 12885 / JCM 10246 / 7p75a</strain>
    </source>
</reference>
<dbReference type="RefSeq" id="WP_013496434.1">
    <property type="nucleotide sequence ID" value="NC_014831.1"/>
</dbReference>
<dbReference type="Gene3D" id="3.40.1110.10">
    <property type="entry name" value="Calcium-transporting ATPase, cytoplasmic domain N"/>
    <property type="match status" value="1"/>
</dbReference>
<keyword evidence="9" id="KW-1003">Cell membrane</keyword>
<evidence type="ECO:0000256" key="2">
    <source>
        <dbReference type="ARBA" id="ARBA00006024"/>
    </source>
</evidence>
<dbReference type="PROSITE" id="PS00154">
    <property type="entry name" value="ATPASE_E1_E2"/>
    <property type="match status" value="1"/>
</dbReference>
<feature type="transmembrane region" description="Helical" evidence="9">
    <location>
        <begin position="695"/>
        <end position="713"/>
    </location>
</feature>
<dbReference type="GO" id="GO:0005524">
    <property type="term" value="F:ATP binding"/>
    <property type="evidence" value="ECO:0007669"/>
    <property type="project" value="UniProtKB-UniRule"/>
</dbReference>
<dbReference type="EMBL" id="CP002344">
    <property type="protein sequence ID" value="ADU52134.1"/>
    <property type="molecule type" value="Genomic_DNA"/>
</dbReference>
<keyword evidence="3" id="KW-0104">Cadmium</keyword>
<evidence type="ECO:0000256" key="3">
    <source>
        <dbReference type="ARBA" id="ARBA00022539"/>
    </source>
</evidence>
<keyword evidence="4 9" id="KW-0812">Transmembrane</keyword>
<dbReference type="SUPFAM" id="SSF56784">
    <property type="entry name" value="HAD-like"/>
    <property type="match status" value="1"/>
</dbReference>
<dbReference type="InterPro" id="IPR023299">
    <property type="entry name" value="ATPase_P-typ_cyto_dom_N"/>
</dbReference>
<gene>
    <name evidence="12" type="ordered locus">Tmar_2053</name>
</gene>
<evidence type="ECO:0000256" key="6">
    <source>
        <dbReference type="ARBA" id="ARBA00023136"/>
    </source>
</evidence>
<dbReference type="Gene3D" id="2.70.150.10">
    <property type="entry name" value="Calcium-transporting ATPase, cytoplasmic transduction domain A"/>
    <property type="match status" value="1"/>
</dbReference>
<feature type="compositionally biased region" description="Gly residues" evidence="10">
    <location>
        <begin position="42"/>
        <end position="52"/>
    </location>
</feature>
<dbReference type="SUPFAM" id="SSF81653">
    <property type="entry name" value="Calcium ATPase, transduction domain A"/>
    <property type="match status" value="1"/>
</dbReference>
<feature type="transmembrane region" description="Helical" evidence="9">
    <location>
        <begin position="670"/>
        <end position="689"/>
    </location>
</feature>
<comment type="catalytic activity">
    <reaction evidence="8">
        <text>Cd(2+)(in) + ATP + H2O = Cd(2+)(out) + ADP + phosphate + H(+)</text>
        <dbReference type="Rhea" id="RHEA:12132"/>
        <dbReference type="ChEBI" id="CHEBI:15377"/>
        <dbReference type="ChEBI" id="CHEBI:15378"/>
        <dbReference type="ChEBI" id="CHEBI:30616"/>
        <dbReference type="ChEBI" id="CHEBI:43474"/>
        <dbReference type="ChEBI" id="CHEBI:48775"/>
        <dbReference type="ChEBI" id="CHEBI:456216"/>
        <dbReference type="EC" id="7.2.2.21"/>
    </reaction>
</comment>
<dbReference type="GO" id="GO:0008551">
    <property type="term" value="F:P-type cadmium transporter activity"/>
    <property type="evidence" value="ECO:0007669"/>
    <property type="project" value="UniProtKB-EC"/>
</dbReference>
<feature type="region of interest" description="Disordered" evidence="10">
    <location>
        <begin position="30"/>
        <end position="75"/>
    </location>
</feature>
<dbReference type="GO" id="GO:0046872">
    <property type="term" value="F:metal ion binding"/>
    <property type="evidence" value="ECO:0007669"/>
    <property type="project" value="UniProtKB-KW"/>
</dbReference>
<dbReference type="GO" id="GO:0005886">
    <property type="term" value="C:plasma membrane"/>
    <property type="evidence" value="ECO:0007669"/>
    <property type="project" value="UniProtKB-SubCell"/>
</dbReference>
<feature type="transmembrane region" description="Helical" evidence="9">
    <location>
        <begin position="83"/>
        <end position="103"/>
    </location>
</feature>
<dbReference type="PRINTS" id="PR00119">
    <property type="entry name" value="CATATPASE"/>
</dbReference>
<name>E6SJH9_THEM7</name>
<dbReference type="eggNOG" id="COG2217">
    <property type="taxonomic scope" value="Bacteria"/>
</dbReference>
<dbReference type="GO" id="GO:0016887">
    <property type="term" value="F:ATP hydrolysis activity"/>
    <property type="evidence" value="ECO:0007669"/>
    <property type="project" value="InterPro"/>
</dbReference>
<feature type="transmembrane region" description="Helical" evidence="9">
    <location>
        <begin position="313"/>
        <end position="333"/>
    </location>
</feature>
<accession>E6SJH9</accession>
<dbReference type="NCBIfam" id="TIGR01494">
    <property type="entry name" value="ATPase_P-type"/>
    <property type="match status" value="2"/>
</dbReference>
<protein>
    <recommendedName>
        <fullName evidence="7">Cd(2+)-exporting ATPase</fullName>
        <ecNumber evidence="7">7.2.2.21</ecNumber>
    </recommendedName>
</protein>
<evidence type="ECO:0000259" key="11">
    <source>
        <dbReference type="Pfam" id="PF00122"/>
    </source>
</evidence>
<sequence>MGTATRTQQAYPITGGDCARCAQRIEDALRGEASAGPRRRPTGGGSAAGSGRSGSAADSGTLAGRGEGAGAGEAERGAARRRLTAIGLATILFAAAAVARQQFAGSPPALVADAVLLAVYLWVGHGVLRAALRNLRRGRVFDENFLMTVATLGAIALRELPEAVAVMLFFTVGEFFQDLAVQRSRRSIRALLDLRPEFARVRRGGTVLTVDPATVAVGEEIEVRPGERIPLDGRVTAGSSFVDTSALTGEAVPRRVEPGDEVLAGMVNTRAVLTVRVTRPFGASQVARILELVERAAARKAPAERFITSFARYYTPAVVAAAAALALIPPLVVPGAAWGEWIRRALVLLVIACPCALVVSVPLGYFAGLGAASRRGVLVKGAHYLDALARLDTVVWDKTGTLTRGEFEVVEVTACDGMLPERVVELAAHAEVPSGHPIAAAIARTYGKPVDAGRVAGFEELAGRGVRARVDGQPVLVGSARFLREEGVTVADGEGTGKVPGDGGAGDGPGGTLVFVAVAGRLAGRIVIADRVKPEAAGAVRALRSLGIRRQVMLTGDRPAVARAVAAALGIDQVRAGLLPEEKVAALEQLEAAGSGQGSRRRRPALAFVGDGINDAPVLTRATVGVAMGGLGSDAAIEAADVVIMDDDPARLATAVTVARATRRVVQQNIALALGVKGAFAALGAAGAATLWEAVFADVGVALLAVLNAVRVLRAGRDERGQPPSPGEPARAE</sequence>
<dbReference type="EC" id="7.2.2.21" evidence="7"/>
<dbReference type="AlphaFoldDB" id="E6SJH9"/>
<dbReference type="InterPro" id="IPR001757">
    <property type="entry name" value="P_typ_ATPase"/>
</dbReference>
<dbReference type="Pfam" id="PF00702">
    <property type="entry name" value="Hydrolase"/>
    <property type="match status" value="1"/>
</dbReference>
<dbReference type="InterPro" id="IPR036412">
    <property type="entry name" value="HAD-like_sf"/>
</dbReference>
<keyword evidence="9" id="KW-0479">Metal-binding</keyword>
<dbReference type="InterPro" id="IPR018303">
    <property type="entry name" value="ATPase_P-typ_P_site"/>
</dbReference>
<feature type="transmembrane region" description="Helical" evidence="9">
    <location>
        <begin position="345"/>
        <end position="366"/>
    </location>
</feature>
<proteinExistence type="inferred from homology"/>
<dbReference type="Proteomes" id="UP000008915">
    <property type="component" value="Chromosome"/>
</dbReference>
<dbReference type="PANTHER" id="PTHR48085">
    <property type="entry name" value="CADMIUM/ZINC-TRANSPORTING ATPASE HMA2-RELATED"/>
    <property type="match status" value="1"/>
</dbReference>
<keyword evidence="13" id="KW-1185">Reference proteome</keyword>
<dbReference type="PANTHER" id="PTHR48085:SF5">
    <property type="entry name" value="CADMIUM_ZINC-TRANSPORTING ATPASE HMA4-RELATED"/>
    <property type="match status" value="1"/>
</dbReference>
<dbReference type="InterPro" id="IPR023214">
    <property type="entry name" value="HAD_sf"/>
</dbReference>
<evidence type="ECO:0000313" key="13">
    <source>
        <dbReference type="Proteomes" id="UP000008915"/>
    </source>
</evidence>
<evidence type="ECO:0000256" key="7">
    <source>
        <dbReference type="ARBA" id="ARBA00039103"/>
    </source>
</evidence>